<feature type="region of interest" description="Disordered" evidence="1">
    <location>
        <begin position="30"/>
        <end position="97"/>
    </location>
</feature>
<gene>
    <name evidence="2" type="ORF">E2C01_069779</name>
</gene>
<evidence type="ECO:0000256" key="1">
    <source>
        <dbReference type="SAM" id="MobiDB-lite"/>
    </source>
</evidence>
<comment type="caution">
    <text evidence="2">The sequence shown here is derived from an EMBL/GenBank/DDBJ whole genome shotgun (WGS) entry which is preliminary data.</text>
</comment>
<name>A0A5B7HVG8_PORTR</name>
<evidence type="ECO:0000313" key="3">
    <source>
        <dbReference type="Proteomes" id="UP000324222"/>
    </source>
</evidence>
<evidence type="ECO:0000313" key="2">
    <source>
        <dbReference type="EMBL" id="MPC75392.1"/>
    </source>
</evidence>
<sequence length="121" mass="13736">MHSPEGKGFLRLLLCVCICCPKEEVTRRSFKNSSTQAAGFDHLSLPRSQRLATRTPHHTNRHSPLTPPDTLRRRRRRGVMGRLGQFQPHNRFPLSRDNNCAKFAAADESAPPRVNLQPEAQ</sequence>
<protein>
    <submittedName>
        <fullName evidence="2">Uncharacterized protein</fullName>
    </submittedName>
</protein>
<dbReference type="Proteomes" id="UP000324222">
    <property type="component" value="Unassembled WGS sequence"/>
</dbReference>
<organism evidence="2 3">
    <name type="scientific">Portunus trituberculatus</name>
    <name type="common">Swimming crab</name>
    <name type="synonym">Neptunus trituberculatus</name>
    <dbReference type="NCBI Taxonomy" id="210409"/>
    <lineage>
        <taxon>Eukaryota</taxon>
        <taxon>Metazoa</taxon>
        <taxon>Ecdysozoa</taxon>
        <taxon>Arthropoda</taxon>
        <taxon>Crustacea</taxon>
        <taxon>Multicrustacea</taxon>
        <taxon>Malacostraca</taxon>
        <taxon>Eumalacostraca</taxon>
        <taxon>Eucarida</taxon>
        <taxon>Decapoda</taxon>
        <taxon>Pleocyemata</taxon>
        <taxon>Brachyura</taxon>
        <taxon>Eubrachyura</taxon>
        <taxon>Portunoidea</taxon>
        <taxon>Portunidae</taxon>
        <taxon>Portuninae</taxon>
        <taxon>Portunus</taxon>
    </lineage>
</organism>
<keyword evidence="3" id="KW-1185">Reference proteome</keyword>
<dbReference type="EMBL" id="VSRR010041027">
    <property type="protein sequence ID" value="MPC75392.1"/>
    <property type="molecule type" value="Genomic_DNA"/>
</dbReference>
<proteinExistence type="predicted"/>
<accession>A0A5B7HVG8</accession>
<dbReference type="AlphaFoldDB" id="A0A5B7HVG8"/>
<reference evidence="2 3" key="1">
    <citation type="submission" date="2019-05" db="EMBL/GenBank/DDBJ databases">
        <title>Another draft genome of Portunus trituberculatus and its Hox gene families provides insights of decapod evolution.</title>
        <authorList>
            <person name="Jeong J.-H."/>
            <person name="Song I."/>
            <person name="Kim S."/>
            <person name="Choi T."/>
            <person name="Kim D."/>
            <person name="Ryu S."/>
            <person name="Kim W."/>
        </authorList>
    </citation>
    <scope>NUCLEOTIDE SEQUENCE [LARGE SCALE GENOMIC DNA]</scope>
    <source>
        <tissue evidence="2">Muscle</tissue>
    </source>
</reference>